<dbReference type="Pfam" id="PF13490">
    <property type="entry name" value="zf-HC2"/>
    <property type="match status" value="1"/>
</dbReference>
<dbReference type="InterPro" id="IPR027383">
    <property type="entry name" value="Znf_put"/>
</dbReference>
<dbReference type="Gene3D" id="1.10.10.1320">
    <property type="entry name" value="Anti-sigma factor, zinc-finger domain"/>
    <property type="match status" value="1"/>
</dbReference>
<name>A0A538SNP9_UNCEI</name>
<keyword evidence="2" id="KW-0472">Membrane</keyword>
<gene>
    <name evidence="4" type="ORF">E6K74_10500</name>
</gene>
<comment type="caution">
    <text evidence="4">The sequence shown here is derived from an EMBL/GenBank/DDBJ whole genome shotgun (WGS) entry which is preliminary data.</text>
</comment>
<proteinExistence type="predicted"/>
<dbReference type="InterPro" id="IPR041916">
    <property type="entry name" value="Anti_sigma_zinc_sf"/>
</dbReference>
<evidence type="ECO:0000259" key="3">
    <source>
        <dbReference type="Pfam" id="PF13490"/>
    </source>
</evidence>
<feature type="transmembrane region" description="Helical" evidence="2">
    <location>
        <begin position="133"/>
        <end position="154"/>
    </location>
</feature>
<dbReference type="AlphaFoldDB" id="A0A538SNP9"/>
<evidence type="ECO:0000313" key="4">
    <source>
        <dbReference type="EMBL" id="TMQ53008.1"/>
    </source>
</evidence>
<reference evidence="4 5" key="1">
    <citation type="journal article" date="2019" name="Nat. Microbiol.">
        <title>Mediterranean grassland soil C-N compound turnover is dependent on rainfall and depth, and is mediated by genomically divergent microorganisms.</title>
        <authorList>
            <person name="Diamond S."/>
            <person name="Andeer P.F."/>
            <person name="Li Z."/>
            <person name="Crits-Christoph A."/>
            <person name="Burstein D."/>
            <person name="Anantharaman K."/>
            <person name="Lane K.R."/>
            <person name="Thomas B.C."/>
            <person name="Pan C."/>
            <person name="Northen T.R."/>
            <person name="Banfield J.F."/>
        </authorList>
    </citation>
    <scope>NUCLEOTIDE SEQUENCE [LARGE SCALE GENOMIC DNA]</scope>
    <source>
        <strain evidence="4">WS_4</strain>
    </source>
</reference>
<keyword evidence="2" id="KW-0812">Transmembrane</keyword>
<evidence type="ECO:0000256" key="2">
    <source>
        <dbReference type="SAM" id="Phobius"/>
    </source>
</evidence>
<organism evidence="4 5">
    <name type="scientific">Eiseniibacteriota bacterium</name>
    <dbReference type="NCBI Taxonomy" id="2212470"/>
    <lineage>
        <taxon>Bacteria</taxon>
        <taxon>Candidatus Eiseniibacteriota</taxon>
    </lineage>
</organism>
<feature type="region of interest" description="Disordered" evidence="1">
    <location>
        <begin position="91"/>
        <end position="126"/>
    </location>
</feature>
<feature type="domain" description="Putative zinc-finger" evidence="3">
    <location>
        <begin position="12"/>
        <end position="41"/>
    </location>
</feature>
<keyword evidence="2" id="KW-1133">Transmembrane helix</keyword>
<evidence type="ECO:0000313" key="5">
    <source>
        <dbReference type="Proteomes" id="UP000319829"/>
    </source>
</evidence>
<accession>A0A538SNP9</accession>
<feature type="region of interest" description="Disordered" evidence="1">
    <location>
        <begin position="196"/>
        <end position="281"/>
    </location>
</feature>
<protein>
    <recommendedName>
        <fullName evidence="3">Putative zinc-finger domain-containing protein</fullName>
    </recommendedName>
</protein>
<dbReference type="Proteomes" id="UP000319829">
    <property type="component" value="Unassembled WGS sequence"/>
</dbReference>
<feature type="compositionally biased region" description="Basic and acidic residues" evidence="1">
    <location>
        <begin position="223"/>
        <end position="245"/>
    </location>
</feature>
<dbReference type="EMBL" id="VBOU01000091">
    <property type="protein sequence ID" value="TMQ53008.1"/>
    <property type="molecule type" value="Genomic_DNA"/>
</dbReference>
<sequence length="393" mass="41619">MTNMDPNHPRSEDLFAYRDGELPPERRALIEAHVSGCSTCRALIDQVSSLEAELRRSPDRSPAEYLEHLHESVRARIAVPGEEPADEVVKQAARPAGVPAGRATGVRRSRRGGLGEDQPGEDGRVKDAPGLPWAAVLSTASAAAAVLVVAVILIKQGVYQRAIAPAPMKANEAPAGGAPAAPGESTAVLGRVVANTRGGPETGSTSGARTVEKLAGNLPGPEGAKELSAKDQLAKREQKKGKVEADQAGQAVEDMREEPTIARQGPPAASAPESVSRGAASRFRADEQLAAGSEYGAVLRRYGLPPVWDPQVAPATLERAEPELRTLYVSGGAGTDSARVRLYLAEALRLRYTPGDSTLYEGIVHHYRRAMALAGTDPEAARVAEERLRTLER</sequence>
<evidence type="ECO:0000256" key="1">
    <source>
        <dbReference type="SAM" id="MobiDB-lite"/>
    </source>
</evidence>
<feature type="compositionally biased region" description="Low complexity" evidence="1">
    <location>
        <begin position="92"/>
        <end position="104"/>
    </location>
</feature>